<keyword evidence="4" id="KW-1133">Transmembrane helix</keyword>
<evidence type="ECO:0000256" key="2">
    <source>
        <dbReference type="ARBA" id="ARBA00022737"/>
    </source>
</evidence>
<evidence type="ECO:0000256" key="3">
    <source>
        <dbReference type="ARBA" id="ARBA00023157"/>
    </source>
</evidence>
<proteinExistence type="predicted"/>
<dbReference type="EMBL" id="CAJJDO010000131">
    <property type="protein sequence ID" value="CAD8202417.1"/>
    <property type="molecule type" value="Genomic_DNA"/>
</dbReference>
<feature type="domain" description="EGF-like" evidence="6">
    <location>
        <begin position="135"/>
        <end position="173"/>
    </location>
</feature>
<feature type="domain" description="EGF-like" evidence="6">
    <location>
        <begin position="535"/>
        <end position="581"/>
    </location>
</feature>
<feature type="domain" description="EGF-like" evidence="6">
    <location>
        <begin position="1147"/>
        <end position="1181"/>
    </location>
</feature>
<sequence>MRQNNSYFLLILSGILYQTICCPSSCQQCNGSSSNCNICNPGFFKIGNDCYACTKPCATCSTSVTTCSSCVDSANQVTPSCACNSGLIMNASTFFCEGCPSNCSVCSTTTICTQCNDGYWLNVNSCSPCIKPCVNCSSNGNNCSSCVDTAKQTLSLCNCQSGYIMDTTSYLCIQCVFPCATCQTTVNYCLTCAATYTIDSSTHTCSCLTNQYEVNATTKSCQNCTSPCATCTLSATNCGSCVTGLNRNLQTNQCVCDDGYYENTTCQPCQEPCIYCTSLSVCTSCKDPTYQSGSSCVCQPTYFMNASFMCQSCVAPCQNCTSETLCTSCVQNYYISGNTCLQCTAPCYNCVDLPTKCTSCVDSNITPINNVCSSGGCSDGQFMDASLNCQPCIHPCLKCQTNGNHCLECATTFEMSTSTPNTCVCPAHKYLVVTNNPTDCQSCTQPCDTCSGTADHCLTCIDNINQTVDASNECKCNPGFIMNGINCDACLNPCLQCQGTTNYCTECKDSEHYISNGQCICNPGFINDNNYDCIPCQTPCSTCSVNDTHCDSCKDPNHQINASFQCICKDTYYSNTIDTCASCVQPCALCDINGCLSCIDTNQIINSSKNCVCKPGYYQVGLNCSQCVTPCQTCEINQDHCLTCTDIHQTQINNQCICNDGYFDVNHICQQCQSPCTKCQFSNDHCLQCLDPNHDLINNKCVCKFGFGQSGTDGTTCSLCQYPCLDCSTSVNTCVSCIDTIIFHLDNEKCLCQQGYFLTGSNCIQCSPQCSSCIDQSNKCLGCSDPNQVLNQNDCLCQPGYFKNNSMNCELCQLPCLTCVSNEDYCTSCYDQEKQQVIGGQCVCIDGYYILDNKCEKCNQICNKCSSYNDCSECIDGYYLQNQQCLKCQTPCLSCFDAYNCQTCIDNYTMNNLGICIQCIQNCKNCIDSISCISCFDKFYYENQSCIPCSNKCQTCENDSNFCTSCNNTIQILIDNQCYCQDGYFEDGQDCKPCDQMCKRCQNLQHCTECIQSDHVILQMNVCVCQDSYYLDNKSCQLCDKKCKTCTQKSDNCLSCNSQMNRLKQQNTCICQDGYFENDNYDCWPCDSDEGKINKNCRYKNCNDKVWTYEEECDDGNDDSRDGCTNCKIDEQYSCINILLQPSFCFKCSENCQKCQMIESKNLSACIKCHQGYFLLQDKCIQCSEKCLDCKISASNCISCKYQQNQQGECQLCQSGYYFDQINNKCNSKCGDSFKTIEEECDDGNLLPGDGCNEKCKKEKKFICKDGICIIPEYPVPILLSYGDTQLYNKVRRFKLDYNLFLNISQESQVEKMIKLFIKNQMNLYPIDCPYEMQANYTLNNESKMSLSIDFQIFFNRSTTKEELLIQYLNPSDFISYQGYSQVLSEVSTTIPEYIFIDQTQATQVEMAASSNQILLYIMAVMAGGAILFGGLDIFYNLLDTIQMLSYLKYINTQFPFNLQSFFEFFSFAQLSFFSKYLNLQELIDPYINYDDLYQIPEKIQIDGLNSLFIINGTSIIFVWITLLAVYTFSKYLPHLLHQIKLKYYNEIPGDFDFALKCKFWILALKIFIVQLCLTVVQEFFYSGILRTFFATAYDYSFSMTLQLYALELNSKNLLVSFSSYLALLALGIYLFTIFIIIRKCGSQKFSLEEYQNKLKFISLFEGIKNDYYSKYFYAISLAKKLIFMLILIFCYKQPYFQVINLILLSILEIIWLLLFKPLEDINEFLKQISCEINKSIALFFISGLVLDQEVKLFNENIRSTIGWICVGNISLILIIQLIIDAIQQWIFLIKKYKQFRRLVEKFYRFLRPQQQRAPHSVFIFAK</sequence>
<keyword evidence="8" id="KW-1185">Reference proteome</keyword>
<feature type="signal peptide" evidence="5">
    <location>
        <begin position="1"/>
        <end position="21"/>
    </location>
</feature>
<feature type="transmembrane region" description="Helical" evidence="4">
    <location>
        <begin position="1672"/>
        <end position="1690"/>
    </location>
</feature>
<evidence type="ECO:0000256" key="4">
    <source>
        <dbReference type="SAM" id="Phobius"/>
    </source>
</evidence>
<dbReference type="OrthoDB" id="292058at2759"/>
<feature type="transmembrane region" description="Helical" evidence="4">
    <location>
        <begin position="1560"/>
        <end position="1577"/>
    </location>
</feature>
<feature type="transmembrane region" description="Helical" evidence="4">
    <location>
        <begin position="1618"/>
        <end position="1638"/>
    </location>
</feature>
<feature type="domain" description="EGF-like" evidence="6">
    <location>
        <begin position="948"/>
        <end position="992"/>
    </location>
</feature>
<keyword evidence="4" id="KW-0812">Transmembrane</keyword>
<dbReference type="Proteomes" id="UP000689195">
    <property type="component" value="Unassembled WGS sequence"/>
</dbReference>
<feature type="transmembrane region" description="Helical" evidence="4">
    <location>
        <begin position="1508"/>
        <end position="1529"/>
    </location>
</feature>
<feature type="domain" description="EGF-like" evidence="6">
    <location>
        <begin position="1189"/>
        <end position="1227"/>
    </location>
</feature>
<feature type="domain" description="EGF-like" evidence="6">
    <location>
        <begin position="675"/>
        <end position="718"/>
    </location>
</feature>
<reference evidence="7" key="1">
    <citation type="submission" date="2021-01" db="EMBL/GenBank/DDBJ databases">
        <authorList>
            <consortium name="Genoscope - CEA"/>
            <person name="William W."/>
        </authorList>
    </citation>
    <scope>NUCLEOTIDE SEQUENCE</scope>
</reference>
<evidence type="ECO:0000313" key="7">
    <source>
        <dbReference type="EMBL" id="CAD8202417.1"/>
    </source>
</evidence>
<dbReference type="SMART" id="SM00181">
    <property type="entry name" value="EGF"/>
    <property type="match status" value="22"/>
</dbReference>
<protein>
    <recommendedName>
        <fullName evidence="6">EGF-like domain-containing protein</fullName>
    </recommendedName>
</protein>
<feature type="chain" id="PRO_5035945122" description="EGF-like domain-containing protein" evidence="5">
    <location>
        <begin position="22"/>
        <end position="1823"/>
    </location>
</feature>
<feature type="transmembrane region" description="Helical" evidence="4">
    <location>
        <begin position="1761"/>
        <end position="1789"/>
    </location>
</feature>
<keyword evidence="3" id="KW-1015">Disulfide bond</keyword>
<keyword evidence="4" id="KW-0472">Membrane</keyword>
<feature type="transmembrane region" description="Helical" evidence="4">
    <location>
        <begin position="1696"/>
        <end position="1716"/>
    </location>
</feature>
<evidence type="ECO:0000259" key="6">
    <source>
        <dbReference type="SMART" id="SM00181"/>
    </source>
</evidence>
<feature type="domain" description="EGF-like" evidence="6">
    <location>
        <begin position="391"/>
        <end position="424"/>
    </location>
</feature>
<feature type="transmembrane region" description="Helical" evidence="4">
    <location>
        <begin position="1414"/>
        <end position="1439"/>
    </location>
</feature>
<feature type="domain" description="EGF-like" evidence="6">
    <location>
        <begin position="993"/>
        <end position="1037"/>
    </location>
</feature>
<feature type="domain" description="EGF-like" evidence="6">
    <location>
        <begin position="918"/>
        <end position="947"/>
    </location>
</feature>
<dbReference type="InterPro" id="IPR011936">
    <property type="entry name" value="Myxo_disulph_rpt"/>
</dbReference>
<evidence type="ECO:0000256" key="1">
    <source>
        <dbReference type="ARBA" id="ARBA00022729"/>
    </source>
</evidence>
<dbReference type="PANTHER" id="PTHR15332">
    <property type="entry name" value="PROPROTEIN CONVERTASE SUBTILISIN_KEXIN TYPE 5-LIKE"/>
    <property type="match status" value="1"/>
</dbReference>
<keyword evidence="2" id="KW-0677">Repeat</keyword>
<feature type="domain" description="EGF-like" evidence="6">
    <location>
        <begin position="446"/>
        <end position="488"/>
    </location>
</feature>
<feature type="domain" description="EGF-like" evidence="6">
    <location>
        <begin position="312"/>
        <end position="341"/>
    </location>
</feature>
<keyword evidence="1 5" id="KW-0732">Signal</keyword>
<feature type="domain" description="EGF-like" evidence="6">
    <location>
        <begin position="489"/>
        <end position="534"/>
    </location>
</feature>
<feature type="domain" description="EGF-like" evidence="6">
    <location>
        <begin position="98"/>
        <end position="127"/>
    </location>
</feature>
<feature type="domain" description="EGF-like" evidence="6">
    <location>
        <begin position="227"/>
        <end position="267"/>
    </location>
</feature>
<name>A0A8S1XN91_9CILI</name>
<organism evidence="7 8">
    <name type="scientific">Paramecium pentaurelia</name>
    <dbReference type="NCBI Taxonomy" id="43138"/>
    <lineage>
        <taxon>Eukaryota</taxon>
        <taxon>Sar</taxon>
        <taxon>Alveolata</taxon>
        <taxon>Ciliophora</taxon>
        <taxon>Intramacronucleata</taxon>
        <taxon>Oligohymenophorea</taxon>
        <taxon>Peniculida</taxon>
        <taxon>Parameciidae</taxon>
        <taxon>Paramecium</taxon>
    </lineage>
</organism>
<feature type="domain" description="EGF-like" evidence="6">
    <location>
        <begin position="887"/>
        <end position="917"/>
    </location>
</feature>
<dbReference type="InterPro" id="IPR000742">
    <property type="entry name" value="EGF"/>
</dbReference>
<feature type="domain" description="EGF-like" evidence="6">
    <location>
        <begin position="765"/>
        <end position="810"/>
    </location>
</feature>
<accession>A0A8S1XN91</accession>
<dbReference type="SMART" id="SM00261">
    <property type="entry name" value="FU"/>
    <property type="match status" value="21"/>
</dbReference>
<feature type="domain" description="EGF-like" evidence="6">
    <location>
        <begin position="726"/>
        <end position="764"/>
    </location>
</feature>
<feature type="domain" description="EGF-like" evidence="6">
    <location>
        <begin position="630"/>
        <end position="670"/>
    </location>
</feature>
<dbReference type="InterPro" id="IPR006212">
    <property type="entry name" value="Furin_repeat"/>
</dbReference>
<feature type="domain" description="EGF-like" evidence="6">
    <location>
        <begin position="56"/>
        <end position="97"/>
    </location>
</feature>
<comment type="caution">
    <text evidence="7">The sequence shown here is derived from an EMBL/GenBank/DDBJ whole genome shotgun (WGS) entry which is preliminary data.</text>
</comment>
<feature type="domain" description="EGF-like" evidence="6">
    <location>
        <begin position="811"/>
        <end position="856"/>
    </location>
</feature>
<dbReference type="PANTHER" id="PTHR15332:SF175">
    <property type="entry name" value="PROPROTEIN CONVERTASE SUBTILISIN_KEXIN TYPE 5-LIKE"/>
    <property type="match status" value="1"/>
</dbReference>
<evidence type="ECO:0000256" key="5">
    <source>
        <dbReference type="SAM" id="SignalP"/>
    </source>
</evidence>
<evidence type="ECO:0000313" key="8">
    <source>
        <dbReference type="Proteomes" id="UP000689195"/>
    </source>
</evidence>
<feature type="domain" description="EGF-like" evidence="6">
    <location>
        <begin position="586"/>
        <end position="625"/>
    </location>
</feature>
<gene>
    <name evidence="7" type="ORF">PPENT_87.1.T1310027</name>
</gene>
<dbReference type="Pfam" id="PF13948">
    <property type="entry name" value="DUF4215"/>
    <property type="match status" value="2"/>
</dbReference>
<feature type="domain" description="EGF-like" evidence="6">
    <location>
        <begin position="174"/>
        <end position="206"/>
    </location>
</feature>